<keyword evidence="1" id="KW-0732">Signal</keyword>
<dbReference type="InterPro" id="IPR023614">
    <property type="entry name" value="Porin_dom_sf"/>
</dbReference>
<dbReference type="InterPro" id="IPR033900">
    <property type="entry name" value="Gram_neg_porin_domain"/>
</dbReference>
<dbReference type="Proteomes" id="UP001210720">
    <property type="component" value="Unassembled WGS sequence"/>
</dbReference>
<feature type="chain" id="PRO_5045840255" evidence="1">
    <location>
        <begin position="21"/>
        <end position="317"/>
    </location>
</feature>
<evidence type="ECO:0000313" key="4">
    <source>
        <dbReference type="Proteomes" id="UP001210720"/>
    </source>
</evidence>
<feature type="domain" description="Porin" evidence="2">
    <location>
        <begin position="7"/>
        <end position="300"/>
    </location>
</feature>
<feature type="signal peptide" evidence="1">
    <location>
        <begin position="1"/>
        <end position="20"/>
    </location>
</feature>
<accession>A0ABT4XT86</accession>
<proteinExistence type="predicted"/>
<dbReference type="SUPFAM" id="SSF56935">
    <property type="entry name" value="Porins"/>
    <property type="match status" value="1"/>
</dbReference>
<evidence type="ECO:0000313" key="3">
    <source>
        <dbReference type="EMBL" id="MDA7425160.1"/>
    </source>
</evidence>
<name>A0ABT4XT86_9RHOB</name>
<evidence type="ECO:0000256" key="1">
    <source>
        <dbReference type="SAM" id="SignalP"/>
    </source>
</evidence>
<comment type="caution">
    <text evidence="3">The sequence shown here is derived from an EMBL/GenBank/DDBJ whole genome shotgun (WGS) entry which is preliminary data.</text>
</comment>
<organism evidence="3 4">
    <name type="scientific">Thalassococcus lentus</name>
    <dbReference type="NCBI Taxonomy" id="1210524"/>
    <lineage>
        <taxon>Bacteria</taxon>
        <taxon>Pseudomonadati</taxon>
        <taxon>Pseudomonadota</taxon>
        <taxon>Alphaproteobacteria</taxon>
        <taxon>Rhodobacterales</taxon>
        <taxon>Roseobacteraceae</taxon>
        <taxon>Thalassococcus</taxon>
    </lineage>
</organism>
<reference evidence="3 4" key="1">
    <citation type="submission" date="2023-01" db="EMBL/GenBank/DDBJ databases">
        <title>Thalassococcus onchidii sp. nov., isolated from a marine invertebrate from the South China Sea.</title>
        <authorList>
            <person name="Xu S."/>
            <person name="Liu Z."/>
            <person name="Xu Y."/>
        </authorList>
    </citation>
    <scope>NUCLEOTIDE SEQUENCE [LARGE SCALE GENOMIC DNA]</scope>
    <source>
        <strain evidence="3 4">KCTC 32084</strain>
    </source>
</reference>
<dbReference type="RefSeq" id="WP_271432509.1">
    <property type="nucleotide sequence ID" value="NZ_JAQIOY010000003.1"/>
</dbReference>
<gene>
    <name evidence="3" type="ORF">PFY00_10505</name>
</gene>
<dbReference type="Pfam" id="PF13609">
    <property type="entry name" value="Porin_4"/>
    <property type="match status" value="1"/>
</dbReference>
<dbReference type="EMBL" id="JAQIOY010000003">
    <property type="protein sequence ID" value="MDA7425160.1"/>
    <property type="molecule type" value="Genomic_DNA"/>
</dbReference>
<dbReference type="Gene3D" id="2.40.160.10">
    <property type="entry name" value="Porin"/>
    <property type="match status" value="1"/>
</dbReference>
<sequence length="317" mass="32055">MKNILFATTALVATAGVASADIAISGSGEIGIFGGDGIDTQFHTDVDVTFAMTGEADNGLTFGASVDLDEGGAGAAAVANDADDGGASFFVAYGNARLDMGDTDGAFDAVIAETALAGGSINDAHTGHAGWGHAAGINLNNGMDGSAFTGGDGQIARFSYSFEGFTGHISAEQSLNGAFDTIWGVGIRYSADISNATVGVGLGYQSQNNVFDLWGLSLDTTFDNGLSAAVSYSKLSFNGGGEVEHTAIGFGYTMNALAIGINYGEYNTDFGWDSNGFGIAMSYDLGGGLTAQAGYGSSDDQILGSSDSWSLGLAMSF</sequence>
<protein>
    <submittedName>
        <fullName evidence="3">Porin</fullName>
    </submittedName>
</protein>
<keyword evidence="4" id="KW-1185">Reference proteome</keyword>
<evidence type="ECO:0000259" key="2">
    <source>
        <dbReference type="Pfam" id="PF13609"/>
    </source>
</evidence>